<dbReference type="EMBL" id="CABFUZ020000141">
    <property type="protein sequence ID" value="VVM07037.1"/>
    <property type="molecule type" value="Genomic_DNA"/>
</dbReference>
<keyword evidence="4" id="KW-1185">Reference proteome</keyword>
<dbReference type="InterPro" id="IPR051199">
    <property type="entry name" value="LPS_LOS_Heptosyltrfase"/>
</dbReference>
<gene>
    <name evidence="3" type="primary">rfaF</name>
    <name evidence="3" type="ORF">MAMC_01410</name>
</gene>
<evidence type="ECO:0000256" key="2">
    <source>
        <dbReference type="ARBA" id="ARBA00022679"/>
    </source>
</evidence>
<dbReference type="InterPro" id="IPR002201">
    <property type="entry name" value="Glyco_trans_9"/>
</dbReference>
<comment type="caution">
    <text evidence="3">The sequence shown here is derived from an EMBL/GenBank/DDBJ whole genome shotgun (WGS) entry which is preliminary data.</text>
</comment>
<proteinExistence type="predicted"/>
<accession>A0A5E6MLU1</accession>
<dbReference type="CDD" id="cd03789">
    <property type="entry name" value="GT9_LPS_heptosyltransferase"/>
    <property type="match status" value="1"/>
</dbReference>
<keyword evidence="2 3" id="KW-0808">Transferase</keyword>
<dbReference type="EC" id="2.-.-.-" evidence="3"/>
<dbReference type="GO" id="GO:0005829">
    <property type="term" value="C:cytosol"/>
    <property type="evidence" value="ECO:0007669"/>
    <property type="project" value="TreeGrafter"/>
</dbReference>
<evidence type="ECO:0000256" key="1">
    <source>
        <dbReference type="ARBA" id="ARBA00022676"/>
    </source>
</evidence>
<protein>
    <submittedName>
        <fullName evidence="3">ADP-heptose--LPS heptosyltransferase 2</fullName>
        <ecNumber evidence="3">2.-.-.-</ecNumber>
    </submittedName>
</protein>
<dbReference type="Pfam" id="PF01075">
    <property type="entry name" value="Glyco_transf_9"/>
    <property type="match status" value="1"/>
</dbReference>
<keyword evidence="1" id="KW-0328">Glycosyltransferase</keyword>
<dbReference type="SUPFAM" id="SSF53756">
    <property type="entry name" value="UDP-Glycosyltransferase/glycogen phosphorylase"/>
    <property type="match status" value="1"/>
</dbReference>
<organism evidence="3 4">
    <name type="scientific">Methylacidimicrobium cyclopophantes</name>
    <dbReference type="NCBI Taxonomy" id="1041766"/>
    <lineage>
        <taxon>Bacteria</taxon>
        <taxon>Pseudomonadati</taxon>
        <taxon>Verrucomicrobiota</taxon>
        <taxon>Methylacidimicrobium</taxon>
    </lineage>
</organism>
<evidence type="ECO:0000313" key="3">
    <source>
        <dbReference type="EMBL" id="VVM07037.1"/>
    </source>
</evidence>
<reference evidence="3" key="1">
    <citation type="submission" date="2019-09" db="EMBL/GenBank/DDBJ databases">
        <authorList>
            <person name="Cremers G."/>
        </authorList>
    </citation>
    <scope>NUCLEOTIDE SEQUENCE [LARGE SCALE GENOMIC DNA]</scope>
    <source>
        <strain evidence="3">3B</strain>
    </source>
</reference>
<dbReference type="Proteomes" id="UP000381693">
    <property type="component" value="Unassembled WGS sequence"/>
</dbReference>
<evidence type="ECO:0000313" key="4">
    <source>
        <dbReference type="Proteomes" id="UP000381693"/>
    </source>
</evidence>
<dbReference type="GO" id="GO:0008713">
    <property type="term" value="F:ADP-heptose-lipopolysaccharide heptosyltransferase activity"/>
    <property type="evidence" value="ECO:0007669"/>
    <property type="project" value="TreeGrafter"/>
</dbReference>
<dbReference type="AlphaFoldDB" id="A0A5E6MLU1"/>
<dbReference type="GO" id="GO:0009244">
    <property type="term" value="P:lipopolysaccharide core region biosynthetic process"/>
    <property type="evidence" value="ECO:0007669"/>
    <property type="project" value="TreeGrafter"/>
</dbReference>
<dbReference type="OrthoDB" id="176724at2"/>
<dbReference type="PANTHER" id="PTHR30160">
    <property type="entry name" value="TETRAACYLDISACCHARIDE 4'-KINASE-RELATED"/>
    <property type="match status" value="1"/>
</dbReference>
<dbReference type="RefSeq" id="WP_142525412.1">
    <property type="nucleotide sequence ID" value="NZ_CABFUZ020000141.1"/>
</dbReference>
<sequence>MPWVSYADRFEDVLLHRSLADISLGFYVDIGPADPTKGSLTKHFSDCGWRGINVIAGRETLAAFCASRPRDLNFLLTEGGEGLSFCSAEGERFFDGLEALLQRHGIQTIHFLKAAGSGWQEKLLCRFPFSRMKPWIVILVDSEENRTSTEGEHLPTVKDRFLVAQGYELAYCDGRSRFYLAREQLGRKERLVAAPCLADDFVPYRYAEEIDGLHKQRAELAVLTKVLSQEARRLHEKRLKHPLRRAERLIRSAFQGRGQLSTEKGATVDRMAVPSVGALEVRRLSGIQGLGNRLGERPRILALQLDHIGDFVMRLPAFRLLRSLWPAAKIDLVCGPWNVALAQRLGSFQDVLSFPFFPEVSGRWRPNAWEFERIRSGFSSFASRLGEYDLAIDLRVDPDTRPLLGLVRAKLRAGYAAPGADVVLDISLPNPDLLEPGETNRYGPHREVSAILLIRAVEAATAAMWSDRARFLLPNAPRTTQASARLVAVAPGSGGTARKWKVEHYAEVCRSLASVHRCSLLLVGSAGQETDAERIVREIPASQCRNLVGKIPLAELPELLAEAQVFVGNDSGASHIAASLGIPTVVAYSGAADFRLFHPVGEKVSVLRVPISCSPCWRMRAEECPFGTACLEGISPEAVVAEVLFWLGEAKGSEPRTSTG</sequence>
<name>A0A5E6MLU1_9BACT</name>
<dbReference type="Gene3D" id="3.40.50.2000">
    <property type="entry name" value="Glycogen Phosphorylase B"/>
    <property type="match status" value="2"/>
</dbReference>